<dbReference type="OrthoDB" id="9763857at2"/>
<accession>A0A437R9G7</accession>
<dbReference type="InterPro" id="IPR003607">
    <property type="entry name" value="HD/PDEase_dom"/>
</dbReference>
<dbReference type="InterPro" id="IPR037522">
    <property type="entry name" value="HD_GYP_dom"/>
</dbReference>
<evidence type="ECO:0000313" key="6">
    <source>
        <dbReference type="Proteomes" id="UP000285575"/>
    </source>
</evidence>
<dbReference type="Gene3D" id="1.10.3210.10">
    <property type="entry name" value="Hypothetical protein af1432"/>
    <property type="match status" value="1"/>
</dbReference>
<feature type="coiled-coil region" evidence="2">
    <location>
        <begin position="148"/>
        <end position="179"/>
    </location>
</feature>
<dbReference type="InterPro" id="IPR011006">
    <property type="entry name" value="CheY-like_superfamily"/>
</dbReference>
<evidence type="ECO:0000259" key="3">
    <source>
        <dbReference type="PROSITE" id="PS50110"/>
    </source>
</evidence>
<organism evidence="5 6">
    <name type="scientific">Rubrivivax rivuli</name>
    <dbReference type="NCBI Taxonomy" id="1862385"/>
    <lineage>
        <taxon>Bacteria</taxon>
        <taxon>Pseudomonadati</taxon>
        <taxon>Pseudomonadota</taxon>
        <taxon>Betaproteobacteria</taxon>
        <taxon>Burkholderiales</taxon>
        <taxon>Sphaerotilaceae</taxon>
        <taxon>Rubrivivax</taxon>
    </lineage>
</organism>
<feature type="domain" description="HD-GYP" evidence="4">
    <location>
        <begin position="187"/>
        <end position="383"/>
    </location>
</feature>
<dbReference type="PROSITE" id="PS51832">
    <property type="entry name" value="HD_GYP"/>
    <property type="match status" value="1"/>
</dbReference>
<dbReference type="AlphaFoldDB" id="A0A437R9G7"/>
<dbReference type="GO" id="GO:0000160">
    <property type="term" value="P:phosphorelay signal transduction system"/>
    <property type="evidence" value="ECO:0007669"/>
    <property type="project" value="InterPro"/>
</dbReference>
<dbReference type="Gene3D" id="3.40.50.2300">
    <property type="match status" value="1"/>
</dbReference>
<evidence type="ECO:0000256" key="2">
    <source>
        <dbReference type="SAM" id="Coils"/>
    </source>
</evidence>
<dbReference type="GO" id="GO:0008081">
    <property type="term" value="F:phosphoric diester hydrolase activity"/>
    <property type="evidence" value="ECO:0007669"/>
    <property type="project" value="UniProtKB-ARBA"/>
</dbReference>
<dbReference type="CDD" id="cd17569">
    <property type="entry name" value="REC_HupR-like"/>
    <property type="match status" value="1"/>
</dbReference>
<dbReference type="EMBL" id="SACR01000007">
    <property type="protein sequence ID" value="RVU43355.1"/>
    <property type="molecule type" value="Genomic_DNA"/>
</dbReference>
<feature type="domain" description="Response regulatory" evidence="3">
    <location>
        <begin position="24"/>
        <end position="139"/>
    </location>
</feature>
<dbReference type="Proteomes" id="UP000285575">
    <property type="component" value="Unassembled WGS sequence"/>
</dbReference>
<comment type="caution">
    <text evidence="5">The sequence shown here is derived from an EMBL/GenBank/DDBJ whole genome shotgun (WGS) entry which is preliminary data.</text>
</comment>
<dbReference type="CDD" id="cd00077">
    <property type="entry name" value="HDc"/>
    <property type="match status" value="1"/>
</dbReference>
<protein>
    <submittedName>
        <fullName evidence="5">Response regulator</fullName>
    </submittedName>
</protein>
<evidence type="ECO:0000313" key="5">
    <source>
        <dbReference type="EMBL" id="RVU43355.1"/>
    </source>
</evidence>
<dbReference type="Pfam" id="PF00072">
    <property type="entry name" value="Response_reg"/>
    <property type="match status" value="1"/>
</dbReference>
<keyword evidence="2" id="KW-0175">Coiled coil</keyword>
<dbReference type="PROSITE" id="PS50110">
    <property type="entry name" value="RESPONSE_REGULATORY"/>
    <property type="match status" value="1"/>
</dbReference>
<dbReference type="PANTHER" id="PTHR45228">
    <property type="entry name" value="CYCLIC DI-GMP PHOSPHODIESTERASE TM_0186-RELATED"/>
    <property type="match status" value="1"/>
</dbReference>
<proteinExistence type="predicted"/>
<dbReference type="RefSeq" id="WP_128230639.1">
    <property type="nucleotide sequence ID" value="NZ_SACR01000007.1"/>
</dbReference>
<feature type="modified residue" description="4-aspartylphosphate" evidence="1">
    <location>
        <position position="73"/>
    </location>
</feature>
<dbReference type="Pfam" id="PF13487">
    <property type="entry name" value="HD_5"/>
    <property type="match status" value="1"/>
</dbReference>
<dbReference type="SUPFAM" id="SSF52172">
    <property type="entry name" value="CheY-like"/>
    <property type="match status" value="1"/>
</dbReference>
<reference evidence="5 6" key="1">
    <citation type="submission" date="2019-01" db="EMBL/GenBank/DDBJ databases">
        <authorList>
            <person name="Chen W.-M."/>
        </authorList>
    </citation>
    <scope>NUCLEOTIDE SEQUENCE [LARGE SCALE GENOMIC DNA]</scope>
    <source>
        <strain evidence="5 6">KYPY4</strain>
    </source>
</reference>
<sequence>MNAPGLAVGAQGALAGAAPAAVPTVLCVDDEPNILSALQRVLRGLPVAVLSASGGEEALALMQVQPAELVISDMRMPGMNGVQLLEQLHQRWPQTVRILLTGHAELQSAVSAVNRGAIFRYLQKPWNEQELRAAVREGLERLALLRETERLQALTQRQNAELQALNSELEARVQARTAELATAHDKLKRGYLNSIRVFANLLELRGGPLVGHGRRVAEMARDIATAMALPEEARMPIFVAGLVHDLGLIGAGDRLLQRPVPRYSPEEAALYRQHPAAGEQSLMALEEMLPVLPLVRGHHERWDGGGFPDQLAGAAIPLGARILAVADAFDELCNGHLVSPAATREEARTLMRRGRGTQFDPEVLDVFLHITEPERKPAPPTALVLKSEAAEGGMVLARDLISAKGLLMLTAGHVLTPSLINRIREFEAREGSSLDIHVQAPARAKVAA</sequence>
<evidence type="ECO:0000256" key="1">
    <source>
        <dbReference type="PROSITE-ProRule" id="PRU00169"/>
    </source>
</evidence>
<dbReference type="SMART" id="SM00448">
    <property type="entry name" value="REC"/>
    <property type="match status" value="1"/>
</dbReference>
<keyword evidence="6" id="KW-1185">Reference proteome</keyword>
<dbReference type="InterPro" id="IPR052020">
    <property type="entry name" value="Cyclic_di-GMP/3'3'-cGAMP_PDE"/>
</dbReference>
<keyword evidence="1" id="KW-0597">Phosphoprotein</keyword>
<dbReference type="InterPro" id="IPR001789">
    <property type="entry name" value="Sig_transdc_resp-reg_receiver"/>
</dbReference>
<dbReference type="SMART" id="SM00471">
    <property type="entry name" value="HDc"/>
    <property type="match status" value="1"/>
</dbReference>
<gene>
    <name evidence="5" type="ORF">EOE66_20645</name>
</gene>
<evidence type="ECO:0000259" key="4">
    <source>
        <dbReference type="PROSITE" id="PS51832"/>
    </source>
</evidence>
<dbReference type="PANTHER" id="PTHR45228:SF8">
    <property type="entry name" value="TWO-COMPONENT RESPONSE REGULATOR-RELATED"/>
    <property type="match status" value="1"/>
</dbReference>
<name>A0A437R9G7_9BURK</name>
<dbReference type="SUPFAM" id="SSF109604">
    <property type="entry name" value="HD-domain/PDEase-like"/>
    <property type="match status" value="1"/>
</dbReference>